<feature type="transmembrane region" description="Helical" evidence="6">
    <location>
        <begin position="20"/>
        <end position="45"/>
    </location>
</feature>
<evidence type="ECO:0000313" key="7">
    <source>
        <dbReference type="EMBL" id="PZF75499.1"/>
    </source>
</evidence>
<name>A0A2W2BH66_9HYPH</name>
<evidence type="ECO:0000256" key="3">
    <source>
        <dbReference type="ARBA" id="ARBA00022692"/>
    </source>
</evidence>
<dbReference type="AlphaFoldDB" id="A0A2W2BH66"/>
<feature type="transmembrane region" description="Helical" evidence="6">
    <location>
        <begin position="122"/>
        <end position="151"/>
    </location>
</feature>
<keyword evidence="4 6" id="KW-1133">Transmembrane helix</keyword>
<dbReference type="Pfam" id="PF01810">
    <property type="entry name" value="LysE"/>
    <property type="match status" value="1"/>
</dbReference>
<proteinExistence type="predicted"/>
<evidence type="ECO:0000256" key="2">
    <source>
        <dbReference type="ARBA" id="ARBA00022475"/>
    </source>
</evidence>
<dbReference type="GO" id="GO:0015171">
    <property type="term" value="F:amino acid transmembrane transporter activity"/>
    <property type="evidence" value="ECO:0007669"/>
    <property type="project" value="TreeGrafter"/>
</dbReference>
<evidence type="ECO:0000313" key="8">
    <source>
        <dbReference type="Proteomes" id="UP000248795"/>
    </source>
</evidence>
<evidence type="ECO:0000256" key="1">
    <source>
        <dbReference type="ARBA" id="ARBA00004651"/>
    </source>
</evidence>
<dbReference type="PANTHER" id="PTHR30086">
    <property type="entry name" value="ARGININE EXPORTER PROTEIN ARGO"/>
    <property type="match status" value="1"/>
</dbReference>
<dbReference type="Proteomes" id="UP000248795">
    <property type="component" value="Unassembled WGS sequence"/>
</dbReference>
<evidence type="ECO:0000256" key="4">
    <source>
        <dbReference type="ARBA" id="ARBA00022989"/>
    </source>
</evidence>
<keyword evidence="8" id="KW-1185">Reference proteome</keyword>
<dbReference type="GO" id="GO:0005886">
    <property type="term" value="C:plasma membrane"/>
    <property type="evidence" value="ECO:0007669"/>
    <property type="project" value="UniProtKB-SubCell"/>
</dbReference>
<comment type="subcellular location">
    <subcellularLocation>
        <location evidence="1">Cell membrane</location>
        <topology evidence="1">Multi-pass membrane protein</topology>
    </subcellularLocation>
</comment>
<evidence type="ECO:0000256" key="5">
    <source>
        <dbReference type="ARBA" id="ARBA00023136"/>
    </source>
</evidence>
<protein>
    <submittedName>
        <fullName evidence="7">LysE family translocator</fullName>
    </submittedName>
</protein>
<keyword evidence="3 6" id="KW-0812">Transmembrane</keyword>
<dbReference type="PANTHER" id="PTHR30086:SF20">
    <property type="entry name" value="ARGININE EXPORTER PROTEIN ARGO-RELATED"/>
    <property type="match status" value="1"/>
</dbReference>
<feature type="transmembrane region" description="Helical" evidence="6">
    <location>
        <begin position="83"/>
        <end position="101"/>
    </location>
</feature>
<keyword evidence="2" id="KW-1003">Cell membrane</keyword>
<dbReference type="InterPro" id="IPR001123">
    <property type="entry name" value="LeuE-type"/>
</dbReference>
<organism evidence="7 8">
    <name type="scientific">Aestuariivirga litoralis</name>
    <dbReference type="NCBI Taxonomy" id="2650924"/>
    <lineage>
        <taxon>Bacteria</taxon>
        <taxon>Pseudomonadati</taxon>
        <taxon>Pseudomonadota</taxon>
        <taxon>Alphaproteobacteria</taxon>
        <taxon>Hyphomicrobiales</taxon>
        <taxon>Aestuariivirgaceae</taxon>
        <taxon>Aestuariivirga</taxon>
    </lineage>
</organism>
<comment type="caution">
    <text evidence="7">The sequence shown here is derived from an EMBL/GenBank/DDBJ whole genome shotgun (WGS) entry which is preliminary data.</text>
</comment>
<sequence>MRWTPICRRPWGNVDWHGIAVFAIAYGLVVISPGPGLACFVGQILGHGIKAAPAQALGIYAGDVVWYTLAATGLAALATAFSGVFLVVKWLGVAYLLYLAFKMWRAEPARLDAAADRGPMSHWTLFVSSLMVTLSNPKAIVFYLAVLPAIIDLRHLSFADYAIGLGLIAVILFAILGVYAVAAHAARGFFRSPQAMQMLNRVSGTAIAGAAVVIAARS</sequence>
<evidence type="ECO:0000256" key="6">
    <source>
        <dbReference type="SAM" id="Phobius"/>
    </source>
</evidence>
<dbReference type="EMBL" id="QKVK01000010">
    <property type="protein sequence ID" value="PZF75499.1"/>
    <property type="molecule type" value="Genomic_DNA"/>
</dbReference>
<keyword evidence="5 6" id="KW-0472">Membrane</keyword>
<reference evidence="8" key="1">
    <citation type="submission" date="2018-06" db="EMBL/GenBank/DDBJ databases">
        <title>Aestuariibacter litoralis strain KCTC 52945T.</title>
        <authorList>
            <person name="Li X."/>
            <person name="Salam N."/>
            <person name="Li J.-L."/>
            <person name="Chen Y.-M."/>
            <person name="Yang Z.-W."/>
            <person name="Zhang L.-Y."/>
            <person name="Han M.-X."/>
            <person name="Xiao M."/>
            <person name="Li W.-J."/>
        </authorList>
    </citation>
    <scope>NUCLEOTIDE SEQUENCE [LARGE SCALE GENOMIC DNA]</scope>
    <source>
        <strain evidence="8">KCTC 52945</strain>
    </source>
</reference>
<accession>A0A2W2BH66</accession>
<gene>
    <name evidence="7" type="ORF">DK847_18470</name>
</gene>
<feature type="transmembrane region" description="Helical" evidence="6">
    <location>
        <begin position="163"/>
        <end position="186"/>
    </location>
</feature>